<gene>
    <name evidence="1" type="ORF">GCM10022255_051030</name>
</gene>
<proteinExistence type="predicted"/>
<organism evidence="1 2">
    <name type="scientific">Dactylosporangium darangshiense</name>
    <dbReference type="NCBI Taxonomy" id="579108"/>
    <lineage>
        <taxon>Bacteria</taxon>
        <taxon>Bacillati</taxon>
        <taxon>Actinomycetota</taxon>
        <taxon>Actinomycetes</taxon>
        <taxon>Micromonosporales</taxon>
        <taxon>Micromonosporaceae</taxon>
        <taxon>Dactylosporangium</taxon>
    </lineage>
</organism>
<protein>
    <recommendedName>
        <fullName evidence="3">WXG100 family type VII secretion target</fullName>
    </recommendedName>
</protein>
<comment type="caution">
    <text evidence="1">The sequence shown here is derived from an EMBL/GenBank/DDBJ whole genome shotgun (WGS) entry which is preliminary data.</text>
</comment>
<evidence type="ECO:0000313" key="1">
    <source>
        <dbReference type="EMBL" id="GAA4252794.1"/>
    </source>
</evidence>
<accession>A0ABP8DDP8</accession>
<name>A0ABP8DDP8_9ACTN</name>
<dbReference type="Proteomes" id="UP001500620">
    <property type="component" value="Unassembled WGS sequence"/>
</dbReference>
<reference evidence="2" key="1">
    <citation type="journal article" date="2019" name="Int. J. Syst. Evol. Microbiol.">
        <title>The Global Catalogue of Microorganisms (GCM) 10K type strain sequencing project: providing services to taxonomists for standard genome sequencing and annotation.</title>
        <authorList>
            <consortium name="The Broad Institute Genomics Platform"/>
            <consortium name="The Broad Institute Genome Sequencing Center for Infectious Disease"/>
            <person name="Wu L."/>
            <person name="Ma J."/>
        </authorList>
    </citation>
    <scope>NUCLEOTIDE SEQUENCE [LARGE SCALE GENOMIC DNA]</scope>
    <source>
        <strain evidence="2">JCM 17441</strain>
    </source>
</reference>
<evidence type="ECO:0008006" key="3">
    <source>
        <dbReference type="Google" id="ProtNLM"/>
    </source>
</evidence>
<dbReference type="EMBL" id="BAABAT010000014">
    <property type="protein sequence ID" value="GAA4252794.1"/>
    <property type="molecule type" value="Genomic_DNA"/>
</dbReference>
<keyword evidence="2" id="KW-1185">Reference proteome</keyword>
<sequence length="119" mass="12114">MSNFFKITGSPADIIGIASTISADGHALEADLKGLLANIKSLETDAVIGTDDFAKEFVKTYRQDTPVADGSAWATDATKDASLSIATAAGQIGDAVSSAMQDYLITDGQAAGDIDSVGA</sequence>
<dbReference type="RefSeq" id="WP_345129834.1">
    <property type="nucleotide sequence ID" value="NZ_BAABAT010000014.1"/>
</dbReference>
<evidence type="ECO:0000313" key="2">
    <source>
        <dbReference type="Proteomes" id="UP001500620"/>
    </source>
</evidence>